<reference evidence="2" key="2">
    <citation type="submission" date="2015-01" db="EMBL/GenBank/DDBJ databases">
        <title>Evolutionary Origins and Diversification of the Mycorrhizal Mutualists.</title>
        <authorList>
            <consortium name="DOE Joint Genome Institute"/>
            <consortium name="Mycorrhizal Genomics Consortium"/>
            <person name="Kohler A."/>
            <person name="Kuo A."/>
            <person name="Nagy L.G."/>
            <person name="Floudas D."/>
            <person name="Copeland A."/>
            <person name="Barry K.W."/>
            <person name="Cichocki N."/>
            <person name="Veneault-Fourrey C."/>
            <person name="LaButti K."/>
            <person name="Lindquist E.A."/>
            <person name="Lipzen A."/>
            <person name="Lundell T."/>
            <person name="Morin E."/>
            <person name="Murat C."/>
            <person name="Riley R."/>
            <person name="Ohm R."/>
            <person name="Sun H."/>
            <person name="Tunlid A."/>
            <person name="Henrissat B."/>
            <person name="Grigoriev I.V."/>
            <person name="Hibbett D.S."/>
            <person name="Martin F."/>
        </authorList>
    </citation>
    <scope>NUCLEOTIDE SEQUENCE [LARGE SCALE GENOMIC DNA]</scope>
    <source>
        <strain evidence="2">Zn</strain>
    </source>
</reference>
<sequence length="53" mass="6136">MSRSSRFFSIFMSPVQLTAVFRALSRLTRDPNSYWLKVGANIIVSTTKWIARQ</sequence>
<dbReference type="InParanoid" id="A0A0C3DV84"/>
<reference evidence="1 2" key="1">
    <citation type="submission" date="2014-04" db="EMBL/GenBank/DDBJ databases">
        <authorList>
            <consortium name="DOE Joint Genome Institute"/>
            <person name="Kuo A."/>
            <person name="Martino E."/>
            <person name="Perotto S."/>
            <person name="Kohler A."/>
            <person name="Nagy L.G."/>
            <person name="Floudas D."/>
            <person name="Copeland A."/>
            <person name="Barry K.W."/>
            <person name="Cichocki N."/>
            <person name="Veneault-Fourrey C."/>
            <person name="LaButti K."/>
            <person name="Lindquist E.A."/>
            <person name="Lipzen A."/>
            <person name="Lundell T."/>
            <person name="Morin E."/>
            <person name="Murat C."/>
            <person name="Sun H."/>
            <person name="Tunlid A."/>
            <person name="Henrissat B."/>
            <person name="Grigoriev I.V."/>
            <person name="Hibbett D.S."/>
            <person name="Martin F."/>
            <person name="Nordberg H.P."/>
            <person name="Cantor M.N."/>
            <person name="Hua S.X."/>
        </authorList>
    </citation>
    <scope>NUCLEOTIDE SEQUENCE [LARGE SCALE GENOMIC DNA]</scope>
    <source>
        <strain evidence="1 2">Zn</strain>
    </source>
</reference>
<organism evidence="1 2">
    <name type="scientific">Oidiodendron maius (strain Zn)</name>
    <dbReference type="NCBI Taxonomy" id="913774"/>
    <lineage>
        <taxon>Eukaryota</taxon>
        <taxon>Fungi</taxon>
        <taxon>Dikarya</taxon>
        <taxon>Ascomycota</taxon>
        <taxon>Pezizomycotina</taxon>
        <taxon>Leotiomycetes</taxon>
        <taxon>Leotiomycetes incertae sedis</taxon>
        <taxon>Myxotrichaceae</taxon>
        <taxon>Oidiodendron</taxon>
    </lineage>
</organism>
<evidence type="ECO:0000313" key="2">
    <source>
        <dbReference type="Proteomes" id="UP000054321"/>
    </source>
</evidence>
<dbReference type="EMBL" id="KN832871">
    <property type="protein sequence ID" value="KIN06028.1"/>
    <property type="molecule type" value="Genomic_DNA"/>
</dbReference>
<dbReference type="HOGENOM" id="CLU_3069300_0_0_1"/>
<dbReference type="Proteomes" id="UP000054321">
    <property type="component" value="Unassembled WGS sequence"/>
</dbReference>
<gene>
    <name evidence="1" type="ORF">OIDMADRAFT_17122</name>
</gene>
<dbReference type="AlphaFoldDB" id="A0A0C3DV84"/>
<proteinExistence type="predicted"/>
<evidence type="ECO:0000313" key="1">
    <source>
        <dbReference type="EMBL" id="KIN06028.1"/>
    </source>
</evidence>
<protein>
    <submittedName>
        <fullName evidence="1">Uncharacterized protein</fullName>
    </submittedName>
</protein>
<accession>A0A0C3DV84</accession>
<keyword evidence="2" id="KW-1185">Reference proteome</keyword>
<name>A0A0C3DV84_OIDMZ</name>